<feature type="region of interest" description="Disordered" evidence="1">
    <location>
        <begin position="231"/>
        <end position="264"/>
    </location>
</feature>
<reference evidence="2 3" key="1">
    <citation type="journal article" date="2015" name="Nature">
        <title>rRNA introns, odd ribosomes, and small enigmatic genomes across a large radiation of phyla.</title>
        <authorList>
            <person name="Brown C.T."/>
            <person name="Hug L.A."/>
            <person name="Thomas B.C."/>
            <person name="Sharon I."/>
            <person name="Castelle C.J."/>
            <person name="Singh A."/>
            <person name="Wilkins M.J."/>
            <person name="Williams K.H."/>
            <person name="Banfield J.F."/>
        </authorList>
    </citation>
    <scope>NUCLEOTIDE SEQUENCE [LARGE SCALE GENOMIC DNA]</scope>
</reference>
<gene>
    <name evidence="2" type="ORF">UV06_C0005G0027</name>
</gene>
<evidence type="ECO:0000313" key="2">
    <source>
        <dbReference type="EMBL" id="KKS42833.1"/>
    </source>
</evidence>
<feature type="compositionally biased region" description="Basic and acidic residues" evidence="1">
    <location>
        <begin position="232"/>
        <end position="264"/>
    </location>
</feature>
<dbReference type="EMBL" id="LCDA01000005">
    <property type="protein sequence ID" value="KKS42833.1"/>
    <property type="molecule type" value="Genomic_DNA"/>
</dbReference>
<evidence type="ECO:0000256" key="1">
    <source>
        <dbReference type="SAM" id="MobiDB-lite"/>
    </source>
</evidence>
<proteinExistence type="predicted"/>
<comment type="caution">
    <text evidence="2">The sequence shown here is derived from an EMBL/GenBank/DDBJ whole genome shotgun (WGS) entry which is preliminary data.</text>
</comment>
<sequence length="264" mass="30638">MKKHTGTLSEIIEGEHTKTLNALNKYGNNFAHNLKTFQLLESFITEFNAPQDIFLRFYYSARNFYLLTLFSIIRQHHVQSSLNLRQLIESGTDAAYSIAFPDVEKFAKTDEFGIMDSTDKLKSKRYKWLSKNYPTTSNAILKIKKPVQVSSHSNLVDSTRGYRFLPSKEGAQIQVSYFDFQDDYMEKTALWRLANTTLAIMGLWYEVSQSYKGVKVISNFAEKHSGLMSENQEIKEEAMQTERFKKADTLARTRETKRTRSEEK</sequence>
<dbReference type="AlphaFoldDB" id="A0A0G1BZG5"/>
<dbReference type="Proteomes" id="UP000033854">
    <property type="component" value="Unassembled WGS sequence"/>
</dbReference>
<organism evidence="2 3">
    <name type="scientific">Candidatus Collierbacteria bacterium GW2011_GWA2_42_17</name>
    <dbReference type="NCBI Taxonomy" id="1618378"/>
    <lineage>
        <taxon>Bacteria</taxon>
        <taxon>Candidatus Collieribacteriota</taxon>
    </lineage>
</organism>
<evidence type="ECO:0000313" key="3">
    <source>
        <dbReference type="Proteomes" id="UP000033854"/>
    </source>
</evidence>
<protein>
    <submittedName>
        <fullName evidence="2">Uncharacterized protein</fullName>
    </submittedName>
</protein>
<accession>A0A0G1BZG5</accession>
<name>A0A0G1BZG5_9BACT</name>